<keyword evidence="4" id="KW-0238">DNA-binding</keyword>
<dbReference type="SMART" id="SM00717">
    <property type="entry name" value="SANT"/>
    <property type="match status" value="2"/>
</dbReference>
<evidence type="ECO:0000256" key="1">
    <source>
        <dbReference type="ARBA" id="ARBA00004123"/>
    </source>
</evidence>
<evidence type="ECO:0000259" key="7">
    <source>
        <dbReference type="PROSITE" id="PS50090"/>
    </source>
</evidence>
<reference evidence="9" key="2">
    <citation type="submission" date="2023-06" db="EMBL/GenBank/DDBJ databases">
        <authorList>
            <person name="Swenson N.G."/>
            <person name="Wegrzyn J.L."/>
            <person name="Mcevoy S.L."/>
        </authorList>
    </citation>
    <scope>NUCLEOTIDE SEQUENCE</scope>
    <source>
        <strain evidence="9">NS2018</strain>
        <tissue evidence="9">Leaf</tissue>
    </source>
</reference>
<feature type="domain" description="Myb-like" evidence="7">
    <location>
        <begin position="82"/>
        <end position="132"/>
    </location>
</feature>
<dbReference type="PROSITE" id="PS50090">
    <property type="entry name" value="MYB_LIKE"/>
    <property type="match status" value="2"/>
</dbReference>
<dbReference type="PANTHER" id="PTHR45675:SF8">
    <property type="entry name" value="TRANSCRIPTION FACTOR MYB27"/>
    <property type="match status" value="1"/>
</dbReference>
<dbReference type="InterPro" id="IPR017930">
    <property type="entry name" value="Myb_dom"/>
</dbReference>
<feature type="domain" description="Myb-like" evidence="7">
    <location>
        <begin position="29"/>
        <end position="81"/>
    </location>
</feature>
<evidence type="ECO:0000256" key="6">
    <source>
        <dbReference type="ARBA" id="ARBA00023242"/>
    </source>
</evidence>
<dbReference type="PROSITE" id="PS51294">
    <property type="entry name" value="HTH_MYB"/>
    <property type="match status" value="2"/>
</dbReference>
<accession>A0AA39VMK2</accession>
<dbReference type="InterPro" id="IPR044676">
    <property type="entry name" value="EOBI/EOBII-like_plant"/>
</dbReference>
<dbReference type="GO" id="GO:0005634">
    <property type="term" value="C:nucleus"/>
    <property type="evidence" value="ECO:0007669"/>
    <property type="project" value="UniProtKB-SubCell"/>
</dbReference>
<evidence type="ECO:0000256" key="2">
    <source>
        <dbReference type="ARBA" id="ARBA00022737"/>
    </source>
</evidence>
<dbReference type="Gene3D" id="1.10.10.60">
    <property type="entry name" value="Homeodomain-like"/>
    <property type="match status" value="2"/>
</dbReference>
<comment type="caution">
    <text evidence="9">The sequence shown here is derived from an EMBL/GenBank/DDBJ whole genome shotgun (WGS) entry which is preliminary data.</text>
</comment>
<dbReference type="FunFam" id="1.10.10.60:FF:000011">
    <property type="entry name" value="Myb transcription factor"/>
    <property type="match status" value="1"/>
</dbReference>
<dbReference type="EMBL" id="JAUESC010000383">
    <property type="protein sequence ID" value="KAK0585762.1"/>
    <property type="molecule type" value="Genomic_DNA"/>
</dbReference>
<dbReference type="InterPro" id="IPR009057">
    <property type="entry name" value="Homeodomain-like_sf"/>
</dbReference>
<gene>
    <name evidence="9" type="ORF">LWI29_033741</name>
</gene>
<evidence type="ECO:0000256" key="3">
    <source>
        <dbReference type="ARBA" id="ARBA00023015"/>
    </source>
</evidence>
<sequence length="241" mass="28281">MPHCSSYKKAGTIPMFSTAIMVYKAVMQGEKLRKGPWYEEEDKQLITFVTILGDRKWDYLARVSGIKRCGKSCRLRWLNYLRPNIKHGDISIEEEQIILQLHEQWGNKWARIARSLPGRTDNEIKNYWRTHLRRKIMQAREQENLQCKREDGKQDFLFQKVDFDVQTYEADEHKPVDDTSGTSNTSLDALGFSSSAVTNSPYEVQFFDWDYNCTESCISYTSGNSDDNDVWEWSDSIWDMN</sequence>
<evidence type="ECO:0000256" key="4">
    <source>
        <dbReference type="ARBA" id="ARBA00023125"/>
    </source>
</evidence>
<protein>
    <submittedName>
        <fullName evidence="9">Uncharacterized protein</fullName>
    </submittedName>
</protein>
<dbReference type="PANTHER" id="PTHR45675">
    <property type="entry name" value="MYB TRANSCRIPTION FACTOR-RELATED-RELATED"/>
    <property type="match status" value="1"/>
</dbReference>
<reference evidence="9" key="1">
    <citation type="journal article" date="2022" name="Plant J.">
        <title>Strategies of tolerance reflected in two North American maple genomes.</title>
        <authorList>
            <person name="McEvoy S.L."/>
            <person name="Sezen U.U."/>
            <person name="Trouern-Trend A."/>
            <person name="McMahon S.M."/>
            <person name="Schaberg P.G."/>
            <person name="Yang J."/>
            <person name="Wegrzyn J.L."/>
            <person name="Swenson N.G."/>
        </authorList>
    </citation>
    <scope>NUCLEOTIDE SEQUENCE</scope>
    <source>
        <strain evidence="9">NS2018</strain>
    </source>
</reference>
<dbReference type="InterPro" id="IPR001005">
    <property type="entry name" value="SANT/Myb"/>
</dbReference>
<keyword evidence="5" id="KW-0804">Transcription</keyword>
<evidence type="ECO:0000313" key="9">
    <source>
        <dbReference type="EMBL" id="KAK0585762.1"/>
    </source>
</evidence>
<feature type="domain" description="HTH myb-type" evidence="8">
    <location>
        <begin position="29"/>
        <end position="81"/>
    </location>
</feature>
<keyword evidence="10" id="KW-1185">Reference proteome</keyword>
<dbReference type="CDD" id="cd00167">
    <property type="entry name" value="SANT"/>
    <property type="match status" value="2"/>
</dbReference>
<keyword evidence="3" id="KW-0805">Transcription regulation</keyword>
<keyword evidence="6" id="KW-0539">Nucleus</keyword>
<organism evidence="9 10">
    <name type="scientific">Acer saccharum</name>
    <name type="common">Sugar maple</name>
    <dbReference type="NCBI Taxonomy" id="4024"/>
    <lineage>
        <taxon>Eukaryota</taxon>
        <taxon>Viridiplantae</taxon>
        <taxon>Streptophyta</taxon>
        <taxon>Embryophyta</taxon>
        <taxon>Tracheophyta</taxon>
        <taxon>Spermatophyta</taxon>
        <taxon>Magnoliopsida</taxon>
        <taxon>eudicotyledons</taxon>
        <taxon>Gunneridae</taxon>
        <taxon>Pentapetalae</taxon>
        <taxon>rosids</taxon>
        <taxon>malvids</taxon>
        <taxon>Sapindales</taxon>
        <taxon>Sapindaceae</taxon>
        <taxon>Hippocastanoideae</taxon>
        <taxon>Acereae</taxon>
        <taxon>Acer</taxon>
    </lineage>
</organism>
<name>A0AA39VMK2_ACESA</name>
<keyword evidence="2" id="KW-0677">Repeat</keyword>
<evidence type="ECO:0000259" key="8">
    <source>
        <dbReference type="PROSITE" id="PS51294"/>
    </source>
</evidence>
<dbReference type="AlphaFoldDB" id="A0AA39VMK2"/>
<proteinExistence type="predicted"/>
<dbReference type="Pfam" id="PF00249">
    <property type="entry name" value="Myb_DNA-binding"/>
    <property type="match status" value="2"/>
</dbReference>
<dbReference type="GO" id="GO:0003700">
    <property type="term" value="F:DNA-binding transcription factor activity"/>
    <property type="evidence" value="ECO:0007669"/>
    <property type="project" value="InterPro"/>
</dbReference>
<evidence type="ECO:0000313" key="10">
    <source>
        <dbReference type="Proteomes" id="UP001168877"/>
    </source>
</evidence>
<dbReference type="GO" id="GO:0043565">
    <property type="term" value="F:sequence-specific DNA binding"/>
    <property type="evidence" value="ECO:0007669"/>
    <property type="project" value="InterPro"/>
</dbReference>
<evidence type="ECO:0000256" key="5">
    <source>
        <dbReference type="ARBA" id="ARBA00023163"/>
    </source>
</evidence>
<dbReference type="Proteomes" id="UP001168877">
    <property type="component" value="Unassembled WGS sequence"/>
</dbReference>
<dbReference type="SUPFAM" id="SSF46689">
    <property type="entry name" value="Homeodomain-like"/>
    <property type="match status" value="1"/>
</dbReference>
<feature type="domain" description="HTH myb-type" evidence="8">
    <location>
        <begin position="82"/>
        <end position="136"/>
    </location>
</feature>
<comment type="subcellular location">
    <subcellularLocation>
        <location evidence="1">Nucleus</location>
    </subcellularLocation>
</comment>